<dbReference type="GO" id="GO:0005576">
    <property type="term" value="C:extracellular region"/>
    <property type="evidence" value="ECO:0007669"/>
    <property type="project" value="UniProtKB-SubCell"/>
</dbReference>
<dbReference type="PANTHER" id="PTHR38340:SF1">
    <property type="entry name" value="S-LAYER PROTEIN"/>
    <property type="match status" value="1"/>
</dbReference>
<evidence type="ECO:0000313" key="4">
    <source>
        <dbReference type="Proteomes" id="UP000553766"/>
    </source>
</evidence>
<proteinExistence type="predicted"/>
<dbReference type="GO" id="GO:0005509">
    <property type="term" value="F:calcium ion binding"/>
    <property type="evidence" value="ECO:0007669"/>
    <property type="project" value="InterPro"/>
</dbReference>
<reference evidence="3 4" key="1">
    <citation type="submission" date="2020-08" db="EMBL/GenBank/DDBJ databases">
        <title>Genomic Encyclopedia of Type Strains, Phase IV (KMG-IV): sequencing the most valuable type-strain genomes for metagenomic binning, comparative biology and taxonomic classification.</title>
        <authorList>
            <person name="Goeker M."/>
        </authorList>
    </citation>
    <scope>NUCLEOTIDE SEQUENCE [LARGE SCALE GENOMIC DNA]</scope>
    <source>
        <strain evidence="3 4">DSM 103377</strain>
    </source>
</reference>
<dbReference type="PANTHER" id="PTHR38340">
    <property type="entry name" value="S-LAYER PROTEIN"/>
    <property type="match status" value="1"/>
</dbReference>
<dbReference type="SUPFAM" id="SSF51120">
    <property type="entry name" value="beta-Roll"/>
    <property type="match status" value="1"/>
</dbReference>
<dbReference type="AlphaFoldDB" id="A0A840WNC8"/>
<gene>
    <name evidence="3" type="ORF">FHS89_002137</name>
</gene>
<evidence type="ECO:0000313" key="3">
    <source>
        <dbReference type="EMBL" id="MBB5516111.1"/>
    </source>
</evidence>
<dbReference type="InterPro" id="IPR011049">
    <property type="entry name" value="Serralysin-like_metalloprot_C"/>
</dbReference>
<comment type="caution">
    <text evidence="3">The sequence shown here is derived from an EMBL/GenBank/DDBJ whole genome shotgun (WGS) entry which is preliminary data.</text>
</comment>
<dbReference type="PROSITE" id="PS00330">
    <property type="entry name" value="HEMOLYSIN_CALCIUM"/>
    <property type="match status" value="2"/>
</dbReference>
<accession>A0A840WNC8</accession>
<evidence type="ECO:0000256" key="1">
    <source>
        <dbReference type="ARBA" id="ARBA00004613"/>
    </source>
</evidence>
<dbReference type="InterPro" id="IPR018511">
    <property type="entry name" value="Hemolysin-typ_Ca-bd_CS"/>
</dbReference>
<dbReference type="InterPro" id="IPR001343">
    <property type="entry name" value="Hemolysn_Ca-bd"/>
</dbReference>
<protein>
    <submittedName>
        <fullName evidence="3">Ca2+-binding RTX toxin-like protein</fullName>
    </submittedName>
</protein>
<keyword evidence="4" id="KW-1185">Reference proteome</keyword>
<keyword evidence="2" id="KW-0964">Secreted</keyword>
<organism evidence="3 4">
    <name type="scientific">Rubricella aquisinus</name>
    <dbReference type="NCBI Taxonomy" id="2028108"/>
    <lineage>
        <taxon>Bacteria</taxon>
        <taxon>Pseudomonadati</taxon>
        <taxon>Pseudomonadota</taxon>
        <taxon>Alphaproteobacteria</taxon>
        <taxon>Rhodobacterales</taxon>
        <taxon>Paracoccaceae</taxon>
        <taxon>Rubricella</taxon>
    </lineage>
</organism>
<name>A0A840WNC8_9RHOB</name>
<comment type="subcellular location">
    <subcellularLocation>
        <location evidence="1">Secreted</location>
    </subcellularLocation>
</comment>
<dbReference type="EMBL" id="JACIJS010000006">
    <property type="protein sequence ID" value="MBB5516111.1"/>
    <property type="molecule type" value="Genomic_DNA"/>
</dbReference>
<dbReference type="RefSeq" id="WP_184011425.1">
    <property type="nucleotide sequence ID" value="NZ_JACIJS010000006.1"/>
</dbReference>
<dbReference type="InterPro" id="IPR050557">
    <property type="entry name" value="RTX_toxin/Mannuronan_C5-epim"/>
</dbReference>
<evidence type="ECO:0000256" key="2">
    <source>
        <dbReference type="ARBA" id="ARBA00022525"/>
    </source>
</evidence>
<dbReference type="Proteomes" id="UP000553766">
    <property type="component" value="Unassembled WGS sequence"/>
</dbReference>
<dbReference type="PRINTS" id="PR00313">
    <property type="entry name" value="CABNDNGRPT"/>
</dbReference>
<dbReference type="Gene3D" id="2.150.10.10">
    <property type="entry name" value="Serralysin-like metalloprotease, C-terminal"/>
    <property type="match status" value="1"/>
</dbReference>
<sequence>MGRVTLTAGQFGFFARTAEGERAAPTVLPWDELVRTEDAEAFTLAGATSSLTATVLEQTPERPLGAFADAEVDELIFRDHADRAIGHMAFEGGLTASARRDVFGPEDVSGEALDLGPALLAELGASDFVFRGASGSDHLDLSDLVIGWTGRVRLDGAGGQDHLTGGMAGDFIRGGPGRDTLQGGAGDDTLLGNRGRDWLEGGAGDDVLTGGLGRDVFHFGQGDTGQDRITDFRPGRDVLSYSADVADRDALRFEDTAQGLRITQQDGDQVILSGITEAMLRETDFQFG</sequence>
<dbReference type="Pfam" id="PF00353">
    <property type="entry name" value="HemolysinCabind"/>
    <property type="match status" value="1"/>
</dbReference>